<reference evidence="1" key="2">
    <citation type="submission" date="2025-08" db="UniProtKB">
        <authorList>
            <consortium name="Ensembl"/>
        </authorList>
    </citation>
    <scope>IDENTIFICATION</scope>
</reference>
<dbReference type="GeneTree" id="ENSGT00390000014148"/>
<dbReference type="Ensembl" id="ENSNFUT00015046545.1">
    <property type="protein sequence ID" value="ENSNFUP00015044601.1"/>
    <property type="gene ID" value="ENSNFUG00015021227.1"/>
</dbReference>
<keyword evidence="2" id="KW-1185">Reference proteome</keyword>
<evidence type="ECO:0000313" key="1">
    <source>
        <dbReference type="Ensembl" id="ENSNFUP00015044601.1"/>
    </source>
</evidence>
<reference evidence="1" key="1">
    <citation type="submission" date="2014-08" db="EMBL/GenBank/DDBJ databases">
        <authorList>
            <person name="Senf B."/>
            <person name="Petzold A."/>
            <person name="Downie B.R."/>
            <person name="Koch P."/>
            <person name="Platzer M."/>
        </authorList>
    </citation>
    <scope>NUCLEOTIDE SEQUENCE [LARGE SCALE GENOMIC DNA]</scope>
    <source>
        <strain evidence="1">GRZ</strain>
    </source>
</reference>
<evidence type="ECO:0000313" key="2">
    <source>
        <dbReference type="Proteomes" id="UP000694548"/>
    </source>
</evidence>
<dbReference type="Proteomes" id="UP000694548">
    <property type="component" value="Chromosome sgr11"/>
</dbReference>
<sequence>MSKEQVSISELLLSLDSSELQEAERVRAAVNKQLATDRGGAVLLSLVEYYLDSFSSQAVLLLSSIREPHHKVLLEKLNDSLSRSRTRLAAVTLLGHLIRKQPPWVHHISQSVLLSSLLRCLKSGNAPLTALGRGAGSTVVFQMISACYWTMTNVTYSLQRVSVSVAVRY</sequence>
<proteinExistence type="predicted"/>
<dbReference type="PANTHER" id="PTHR15154:SF2">
    <property type="entry name" value="HAMARTIN"/>
    <property type="match status" value="1"/>
</dbReference>
<dbReference type="GO" id="GO:0051726">
    <property type="term" value="P:regulation of cell cycle"/>
    <property type="evidence" value="ECO:0007669"/>
    <property type="project" value="TreeGrafter"/>
</dbReference>
<dbReference type="InterPro" id="IPR007483">
    <property type="entry name" value="Hamartin"/>
</dbReference>
<dbReference type="SUPFAM" id="SSF48371">
    <property type="entry name" value="ARM repeat"/>
    <property type="match status" value="1"/>
</dbReference>
<dbReference type="GO" id="GO:0033596">
    <property type="term" value="C:TSC1-TSC2 complex"/>
    <property type="evidence" value="ECO:0007669"/>
    <property type="project" value="TreeGrafter"/>
</dbReference>
<reference evidence="1" key="3">
    <citation type="submission" date="2025-09" db="UniProtKB">
        <authorList>
            <consortium name="Ensembl"/>
        </authorList>
    </citation>
    <scope>IDENTIFICATION</scope>
</reference>
<dbReference type="InterPro" id="IPR016024">
    <property type="entry name" value="ARM-type_fold"/>
</dbReference>
<dbReference type="Pfam" id="PF04388">
    <property type="entry name" value="Hamartin"/>
    <property type="match status" value="1"/>
</dbReference>
<protein>
    <submittedName>
        <fullName evidence="1">Uncharacterized protein</fullName>
    </submittedName>
</protein>
<dbReference type="PANTHER" id="PTHR15154">
    <property type="entry name" value="HAMARTIN"/>
    <property type="match status" value="1"/>
</dbReference>
<name>A0A8C6PJ11_NOTFU</name>
<accession>A0A8C6PJ11</accession>
<organism evidence="1 2">
    <name type="scientific">Nothobranchius furzeri</name>
    <name type="common">Turquoise killifish</name>
    <dbReference type="NCBI Taxonomy" id="105023"/>
    <lineage>
        <taxon>Eukaryota</taxon>
        <taxon>Metazoa</taxon>
        <taxon>Chordata</taxon>
        <taxon>Craniata</taxon>
        <taxon>Vertebrata</taxon>
        <taxon>Euteleostomi</taxon>
        <taxon>Actinopterygii</taxon>
        <taxon>Neopterygii</taxon>
        <taxon>Teleostei</taxon>
        <taxon>Neoteleostei</taxon>
        <taxon>Acanthomorphata</taxon>
        <taxon>Ovalentaria</taxon>
        <taxon>Atherinomorphae</taxon>
        <taxon>Cyprinodontiformes</taxon>
        <taxon>Nothobranchiidae</taxon>
        <taxon>Nothobranchius</taxon>
    </lineage>
</organism>
<dbReference type="GO" id="GO:0008285">
    <property type="term" value="P:negative regulation of cell population proliferation"/>
    <property type="evidence" value="ECO:0007669"/>
    <property type="project" value="TreeGrafter"/>
</dbReference>
<dbReference type="AlphaFoldDB" id="A0A8C6PJ11"/>
<dbReference type="GO" id="GO:0032007">
    <property type="term" value="P:negative regulation of TOR signaling"/>
    <property type="evidence" value="ECO:0007669"/>
    <property type="project" value="TreeGrafter"/>
</dbReference>